<feature type="region of interest" description="Disordered" evidence="1">
    <location>
        <begin position="436"/>
        <end position="459"/>
    </location>
</feature>
<proteinExistence type="predicted"/>
<gene>
    <name evidence="2" type="ORF">ASU35_04915</name>
</gene>
<organism evidence="2 3">
    <name type="scientific">Acetivibrio ethanolgignens</name>
    <dbReference type="NCBI Taxonomy" id="290052"/>
    <lineage>
        <taxon>Bacteria</taxon>
        <taxon>Bacillati</taxon>
        <taxon>Bacillota</taxon>
        <taxon>Clostridia</taxon>
        <taxon>Eubacteriales</taxon>
        <taxon>Oscillospiraceae</taxon>
        <taxon>Acetivibrio</taxon>
    </lineage>
</organism>
<keyword evidence="3" id="KW-1185">Reference proteome</keyword>
<sequence>MIGWSFPSRNNGDIEGFSNPALEWFKGSPLRALAREVCQNSLDAQYEEDEPVRIEFKKEFVSISSFPGMTGLQNILLKCKSFWPEEGNEKTHTFINTALRDLREGKICLLRVSDFNTKGLEGPYSSHGITPWVSLVKGTAFSVKSSGKTAAGSYGIGKAAPFINSKYQTVFYRTKNIAGETAVQGIAHLMSFSDESYGDVDPIRRSVGYFGETNGNIAVPHMAELDRLYARSEVGTDLFVPGFNFVVDGKNDWVNQMIGEILENFLMAIEYKNLVVSIEGQEITRDTVRYAIARNQKYAKDAYYFNKILMAEPDKIVDEDYNFHGMGQLRLRLLYANDLNKKILVVRKSGMKISEIKGLPKGISYTGILELQGERLNAFFREMENPTHDKWEPNRHSNPSLAKMYKTEVEDWVKSVIRQKVEEMSGAEVLIDTGNLFNTAGKNEPPRSDDSDAPKKENVIDTTKNVEVVINPKKTTSVRGAGGTGSRKVSGTIDDVGNLSGHRHRDGECPQKPTGRKGREDQGGQDSVFSGMTYINVSARVISVGGGVNRLICIPEKNLSYGEVQVLATGENGKSMPIRINNIVNGTNQASIKDGKIVLKGISQGEKVVVDFQVSGRQNYAMGVEVSGNQE</sequence>
<protein>
    <submittedName>
        <fullName evidence="2">Uncharacterized protein</fullName>
    </submittedName>
</protein>
<dbReference type="OrthoDB" id="1395829at2"/>
<dbReference type="Proteomes" id="UP000054874">
    <property type="component" value="Unassembled WGS sequence"/>
</dbReference>
<dbReference type="AlphaFoldDB" id="A0A0V8QIY9"/>
<accession>A0A0V8QIY9</accession>
<dbReference type="RefSeq" id="WP_058351235.1">
    <property type="nucleotide sequence ID" value="NZ_CABMMD010000002.1"/>
</dbReference>
<comment type="caution">
    <text evidence="2">The sequence shown here is derived from an EMBL/GenBank/DDBJ whole genome shotgun (WGS) entry which is preliminary data.</text>
</comment>
<dbReference type="EMBL" id="LNAM01000002">
    <property type="protein sequence ID" value="KSV60519.1"/>
    <property type="molecule type" value="Genomic_DNA"/>
</dbReference>
<dbReference type="STRING" id="290052.ASU35_04915"/>
<feature type="compositionally biased region" description="Basic and acidic residues" evidence="1">
    <location>
        <begin position="444"/>
        <end position="459"/>
    </location>
</feature>
<evidence type="ECO:0000256" key="1">
    <source>
        <dbReference type="SAM" id="MobiDB-lite"/>
    </source>
</evidence>
<reference evidence="2 3" key="1">
    <citation type="submission" date="2015-11" db="EMBL/GenBank/DDBJ databases">
        <title>Butyribacter intestini gen. nov., sp. nov., a butyric acid-producing bacterium of the family Lachnospiraceae isolated from the human faeces.</title>
        <authorList>
            <person name="Zou Y."/>
            <person name="Xue W."/>
            <person name="Luo G."/>
            <person name="Lv M."/>
        </authorList>
    </citation>
    <scope>NUCLEOTIDE SEQUENCE [LARGE SCALE GENOMIC DNA]</scope>
    <source>
        <strain evidence="2 3">ACET-33324</strain>
    </source>
</reference>
<feature type="region of interest" description="Disordered" evidence="1">
    <location>
        <begin position="476"/>
        <end position="526"/>
    </location>
</feature>
<evidence type="ECO:0000313" key="2">
    <source>
        <dbReference type="EMBL" id="KSV60519.1"/>
    </source>
</evidence>
<name>A0A0V8QIY9_9FIRM</name>
<evidence type="ECO:0000313" key="3">
    <source>
        <dbReference type="Proteomes" id="UP000054874"/>
    </source>
</evidence>